<feature type="transmembrane region" description="Helical" evidence="7">
    <location>
        <begin position="103"/>
        <end position="129"/>
    </location>
</feature>
<keyword evidence="3" id="KW-1003">Cell membrane</keyword>
<evidence type="ECO:0000256" key="4">
    <source>
        <dbReference type="ARBA" id="ARBA00022692"/>
    </source>
</evidence>
<feature type="transmembrane region" description="Helical" evidence="7">
    <location>
        <begin position="173"/>
        <end position="197"/>
    </location>
</feature>
<feature type="transmembrane region" description="Helical" evidence="7">
    <location>
        <begin position="402"/>
        <end position="423"/>
    </location>
</feature>
<dbReference type="GO" id="GO:0015297">
    <property type="term" value="F:antiporter activity"/>
    <property type="evidence" value="ECO:0007669"/>
    <property type="project" value="InterPro"/>
</dbReference>
<feature type="transmembrane region" description="Helical" evidence="7">
    <location>
        <begin position="333"/>
        <end position="351"/>
    </location>
</feature>
<evidence type="ECO:0000256" key="7">
    <source>
        <dbReference type="SAM" id="Phobius"/>
    </source>
</evidence>
<keyword evidence="2" id="KW-0813">Transport</keyword>
<dbReference type="PIRSF" id="PIRSF006603">
    <property type="entry name" value="DinF"/>
    <property type="match status" value="1"/>
</dbReference>
<comment type="caution">
    <text evidence="8">The sequence shown here is derived from an EMBL/GenBank/DDBJ whole genome shotgun (WGS) entry which is preliminary data.</text>
</comment>
<accession>A0A918KW53</accession>
<dbReference type="AlphaFoldDB" id="A0A918KW53"/>
<feature type="transmembrane region" description="Helical" evidence="7">
    <location>
        <begin position="429"/>
        <end position="449"/>
    </location>
</feature>
<evidence type="ECO:0000256" key="2">
    <source>
        <dbReference type="ARBA" id="ARBA00022448"/>
    </source>
</evidence>
<evidence type="ECO:0000256" key="6">
    <source>
        <dbReference type="ARBA" id="ARBA00023136"/>
    </source>
</evidence>
<feature type="transmembrane region" description="Helical" evidence="7">
    <location>
        <begin position="21"/>
        <end position="43"/>
    </location>
</feature>
<reference evidence="8 9" key="1">
    <citation type="journal article" date="2014" name="Int. J. Syst. Evol. Microbiol.">
        <title>Complete genome sequence of Corynebacterium casei LMG S-19264T (=DSM 44701T), isolated from a smear-ripened cheese.</title>
        <authorList>
            <consortium name="US DOE Joint Genome Institute (JGI-PGF)"/>
            <person name="Walter F."/>
            <person name="Albersmeier A."/>
            <person name="Kalinowski J."/>
            <person name="Ruckert C."/>
        </authorList>
    </citation>
    <scope>NUCLEOTIDE SEQUENCE [LARGE SCALE GENOMIC DNA]</scope>
    <source>
        <strain evidence="8 9">KCTC 23968</strain>
    </source>
</reference>
<dbReference type="GO" id="GO:0005886">
    <property type="term" value="C:plasma membrane"/>
    <property type="evidence" value="ECO:0007669"/>
    <property type="project" value="UniProtKB-SubCell"/>
</dbReference>
<dbReference type="InterPro" id="IPR002528">
    <property type="entry name" value="MATE_fam"/>
</dbReference>
<keyword evidence="5 7" id="KW-1133">Transmembrane helix</keyword>
<comment type="subcellular location">
    <subcellularLocation>
        <location evidence="1">Cell inner membrane</location>
        <topology evidence="1">Multi-pass membrane protein</topology>
    </subcellularLocation>
</comment>
<evidence type="ECO:0000313" key="8">
    <source>
        <dbReference type="EMBL" id="GGX75957.1"/>
    </source>
</evidence>
<sequence>MASPSKTNVLEGSVTLHILRMLGPFSIAVIALISTGIIDTIYLGRLKDAARPDLAIMALAALGFAFPISFIANSANIGLGAGTMSAVSRALGQGDEPKARRHAAAAIFMGLAVMSILVTLMLLVAPFLLPFAGASEEVAKMAFSYLIIVMPGLVLVSVASMSNNILRAGGEAILPSSIMILGALINIGLNPFLIFGWGPFPRMELEGAALSTLIGNAVGAGYGFYLVLMHRKAVDFAGMTLSSLKHAWSIIGQVGVTAAGTNIIVPVSTFFAVSIIGNVLGEVDVAAFTVASRAELISVGLLYALSACIGAVTGRNGGAGRTDRVREAFKVSYLICVIWGTVMAIFLALFARQIAGVFTSDELLIAKIIPYFYIVPVSVFAYGFVFVSAAGLNALGRPLYGLLYTVTRSAILYLGFIAAGVYLAGLLGAFIGVAAANLISGFIAIYWTMKKAPMTAKES</sequence>
<evidence type="ECO:0000256" key="3">
    <source>
        <dbReference type="ARBA" id="ARBA00022475"/>
    </source>
</evidence>
<dbReference type="GO" id="GO:0042910">
    <property type="term" value="F:xenobiotic transmembrane transporter activity"/>
    <property type="evidence" value="ECO:0007669"/>
    <property type="project" value="InterPro"/>
</dbReference>
<gene>
    <name evidence="8" type="ORF">GCM10011309_27510</name>
</gene>
<keyword evidence="6 7" id="KW-0472">Membrane</keyword>
<evidence type="ECO:0000256" key="1">
    <source>
        <dbReference type="ARBA" id="ARBA00004429"/>
    </source>
</evidence>
<dbReference type="Pfam" id="PF01554">
    <property type="entry name" value="MatE"/>
    <property type="match status" value="2"/>
</dbReference>
<dbReference type="EMBL" id="BMYV01000004">
    <property type="protein sequence ID" value="GGX75957.1"/>
    <property type="molecule type" value="Genomic_DNA"/>
</dbReference>
<feature type="transmembrane region" description="Helical" evidence="7">
    <location>
        <begin position="141"/>
        <end position="161"/>
    </location>
</feature>
<dbReference type="PANTHER" id="PTHR43549">
    <property type="entry name" value="MULTIDRUG RESISTANCE PROTEIN YPNP-RELATED"/>
    <property type="match status" value="1"/>
</dbReference>
<evidence type="ECO:0000313" key="9">
    <source>
        <dbReference type="Proteomes" id="UP000600865"/>
    </source>
</evidence>
<feature type="transmembrane region" description="Helical" evidence="7">
    <location>
        <begin position="209"/>
        <end position="229"/>
    </location>
</feature>
<feature type="transmembrane region" description="Helical" evidence="7">
    <location>
        <begin position="250"/>
        <end position="276"/>
    </location>
</feature>
<protein>
    <submittedName>
        <fullName evidence="8">MATE family efflux transporter</fullName>
    </submittedName>
</protein>
<organism evidence="8 9">
    <name type="scientific">Litorimonas cladophorae</name>
    <dbReference type="NCBI Taxonomy" id="1220491"/>
    <lineage>
        <taxon>Bacteria</taxon>
        <taxon>Pseudomonadati</taxon>
        <taxon>Pseudomonadota</taxon>
        <taxon>Alphaproteobacteria</taxon>
        <taxon>Maricaulales</taxon>
        <taxon>Robiginitomaculaceae</taxon>
    </lineage>
</organism>
<proteinExistence type="predicted"/>
<dbReference type="Proteomes" id="UP000600865">
    <property type="component" value="Unassembled WGS sequence"/>
</dbReference>
<dbReference type="RefSeq" id="WP_189587147.1">
    <property type="nucleotide sequence ID" value="NZ_BMYV01000004.1"/>
</dbReference>
<feature type="transmembrane region" description="Helical" evidence="7">
    <location>
        <begin position="296"/>
        <end position="313"/>
    </location>
</feature>
<evidence type="ECO:0000256" key="5">
    <source>
        <dbReference type="ARBA" id="ARBA00022989"/>
    </source>
</evidence>
<feature type="transmembrane region" description="Helical" evidence="7">
    <location>
        <begin position="371"/>
        <end position="395"/>
    </location>
</feature>
<feature type="transmembrane region" description="Helical" evidence="7">
    <location>
        <begin position="55"/>
        <end position="82"/>
    </location>
</feature>
<dbReference type="PANTHER" id="PTHR43549:SF3">
    <property type="entry name" value="MULTIDRUG RESISTANCE PROTEIN YPNP-RELATED"/>
    <property type="match status" value="1"/>
</dbReference>
<name>A0A918KW53_9PROT</name>
<dbReference type="InterPro" id="IPR052031">
    <property type="entry name" value="Membrane_Transporter-Flippase"/>
</dbReference>
<dbReference type="InterPro" id="IPR048279">
    <property type="entry name" value="MdtK-like"/>
</dbReference>
<keyword evidence="9" id="KW-1185">Reference proteome</keyword>
<dbReference type="NCBIfam" id="TIGR00797">
    <property type="entry name" value="matE"/>
    <property type="match status" value="1"/>
</dbReference>
<keyword evidence="4 7" id="KW-0812">Transmembrane</keyword>